<gene>
    <name evidence="7" type="ORF">FXF49_07185</name>
</gene>
<dbReference type="PANTHER" id="PTHR22807">
    <property type="entry name" value="NOP2 YEAST -RELATED NOL1/NOP2/FMU SUN DOMAIN-CONTAINING"/>
    <property type="match status" value="1"/>
</dbReference>
<dbReference type="Gene3D" id="3.40.50.150">
    <property type="entry name" value="Vaccinia Virus protein VP39"/>
    <property type="match status" value="1"/>
</dbReference>
<dbReference type="EMBL" id="VSIV01000168">
    <property type="protein sequence ID" value="TYB33274.1"/>
    <property type="molecule type" value="Genomic_DNA"/>
</dbReference>
<dbReference type="InterPro" id="IPR023267">
    <property type="entry name" value="RCMT"/>
</dbReference>
<sequence length="253" mass="28612">MSIINLKRFEDKYKYLLGEKFSDFHDALQLPPLKYFRVNSVRNIDYLKELDVKGIGYLSDPYFNDFYKLTDDVPVSDTISFLTGGVYIQNPSSIIPVDMLSRALNDKEEPVVLDMCAAPGGKTTGLSEKIDRRGLIVANEVSKSRLKSLHFNLEKYGAWNVKTTSVDGRVVGKMLPETFDGILLDAPCSNENKIYRNPEVSRNWSEDLVRKMQKLQTELIVSAYEALKPGGIMVYSTCTFSVEENEGVIRSLL</sequence>
<dbReference type="InterPro" id="IPR049560">
    <property type="entry name" value="MeTrfase_RsmB-F_NOP2_cat"/>
</dbReference>
<dbReference type="InterPro" id="IPR029063">
    <property type="entry name" value="SAM-dependent_MTases_sf"/>
</dbReference>
<organism evidence="7 8">
    <name type="scientific">Flexistipes sinusarabici</name>
    <dbReference type="NCBI Taxonomy" id="2352"/>
    <lineage>
        <taxon>Bacteria</taxon>
        <taxon>Pseudomonadati</taxon>
        <taxon>Deferribacterota</taxon>
        <taxon>Deferribacteres</taxon>
        <taxon>Deferribacterales</taxon>
        <taxon>Flexistipitaceae</taxon>
        <taxon>Flexistipes</taxon>
    </lineage>
</organism>
<dbReference type="AlphaFoldDB" id="A0A5D0MHT9"/>
<dbReference type="GO" id="GO:0070475">
    <property type="term" value="P:rRNA base methylation"/>
    <property type="evidence" value="ECO:0007669"/>
    <property type="project" value="TreeGrafter"/>
</dbReference>
<evidence type="ECO:0000259" key="6">
    <source>
        <dbReference type="PROSITE" id="PS51686"/>
    </source>
</evidence>
<keyword evidence="4 5" id="KW-0694">RNA-binding</keyword>
<dbReference type="GO" id="GO:0009383">
    <property type="term" value="F:rRNA (cytosine-C5-)-methyltransferase activity"/>
    <property type="evidence" value="ECO:0007669"/>
    <property type="project" value="TreeGrafter"/>
</dbReference>
<feature type="binding site" evidence="5">
    <location>
        <position position="185"/>
    </location>
    <ligand>
        <name>S-adenosyl-L-methionine</name>
        <dbReference type="ChEBI" id="CHEBI:59789"/>
    </ligand>
</feature>
<evidence type="ECO:0000256" key="3">
    <source>
        <dbReference type="ARBA" id="ARBA00022691"/>
    </source>
</evidence>
<accession>A0A5D0MHT9</accession>
<comment type="caution">
    <text evidence="7">The sequence shown here is derived from an EMBL/GenBank/DDBJ whole genome shotgun (WGS) entry which is preliminary data.</text>
</comment>
<feature type="binding site" evidence="5">
    <location>
        <position position="167"/>
    </location>
    <ligand>
        <name>S-adenosyl-L-methionine</name>
        <dbReference type="ChEBI" id="CHEBI:59789"/>
    </ligand>
</feature>
<dbReference type="SUPFAM" id="SSF53335">
    <property type="entry name" value="S-adenosyl-L-methionine-dependent methyltransferases"/>
    <property type="match status" value="1"/>
</dbReference>
<dbReference type="Gene3D" id="3.30.70.1170">
    <property type="entry name" value="Sun protein, domain 3"/>
    <property type="match status" value="1"/>
</dbReference>
<dbReference type="CDD" id="cd02440">
    <property type="entry name" value="AdoMet_MTases"/>
    <property type="match status" value="1"/>
</dbReference>
<feature type="non-terminal residue" evidence="7">
    <location>
        <position position="253"/>
    </location>
</feature>
<evidence type="ECO:0000256" key="1">
    <source>
        <dbReference type="ARBA" id="ARBA00022603"/>
    </source>
</evidence>
<dbReference type="RefSeq" id="WP_303701223.1">
    <property type="nucleotide sequence ID" value="NZ_VSIV01000168.1"/>
</dbReference>
<dbReference type="PRINTS" id="PR02008">
    <property type="entry name" value="RCMTFAMILY"/>
</dbReference>
<dbReference type="InterPro" id="IPR001678">
    <property type="entry name" value="MeTrfase_RsmB-F_NOP2_dom"/>
</dbReference>
<evidence type="ECO:0000256" key="2">
    <source>
        <dbReference type="ARBA" id="ARBA00022679"/>
    </source>
</evidence>
<evidence type="ECO:0000256" key="4">
    <source>
        <dbReference type="ARBA" id="ARBA00022884"/>
    </source>
</evidence>
<evidence type="ECO:0000313" key="8">
    <source>
        <dbReference type="Proteomes" id="UP000323337"/>
    </source>
</evidence>
<feature type="binding site" evidence="5">
    <location>
        <position position="140"/>
    </location>
    <ligand>
        <name>S-adenosyl-L-methionine</name>
        <dbReference type="ChEBI" id="CHEBI:59789"/>
    </ligand>
</feature>
<evidence type="ECO:0000313" key="7">
    <source>
        <dbReference type="EMBL" id="TYB33274.1"/>
    </source>
</evidence>
<keyword evidence="2 5" id="KW-0808">Transferase</keyword>
<dbReference type="Pfam" id="PF01189">
    <property type="entry name" value="Methyltr_RsmB-F"/>
    <property type="match status" value="1"/>
</dbReference>
<feature type="binding site" evidence="5">
    <location>
        <begin position="116"/>
        <end position="122"/>
    </location>
    <ligand>
        <name>S-adenosyl-L-methionine</name>
        <dbReference type="ChEBI" id="CHEBI:59789"/>
    </ligand>
</feature>
<name>A0A5D0MHT9_FLESI</name>
<dbReference type="PROSITE" id="PS51686">
    <property type="entry name" value="SAM_MT_RSMB_NOP"/>
    <property type="match status" value="1"/>
</dbReference>
<feature type="active site" description="Nucleophile" evidence="5">
    <location>
        <position position="238"/>
    </location>
</feature>
<feature type="domain" description="SAM-dependent MTase RsmB/NOP-type" evidence="6">
    <location>
        <begin position="24"/>
        <end position="253"/>
    </location>
</feature>
<evidence type="ECO:0000256" key="5">
    <source>
        <dbReference type="PROSITE-ProRule" id="PRU01023"/>
    </source>
</evidence>
<keyword evidence="1 5" id="KW-0489">Methyltransferase</keyword>
<proteinExistence type="inferred from homology"/>
<protein>
    <submittedName>
        <fullName evidence="7">RsmB/NOP family class I SAM-dependent RNA methyltransferase</fullName>
    </submittedName>
</protein>
<dbReference type="PANTHER" id="PTHR22807:SF30">
    <property type="entry name" value="28S RRNA (CYTOSINE(4447)-C(5))-METHYLTRANSFERASE-RELATED"/>
    <property type="match status" value="1"/>
</dbReference>
<keyword evidence="3 5" id="KW-0949">S-adenosyl-L-methionine</keyword>
<dbReference type="GO" id="GO:0003723">
    <property type="term" value="F:RNA binding"/>
    <property type="evidence" value="ECO:0007669"/>
    <property type="project" value="UniProtKB-UniRule"/>
</dbReference>
<reference evidence="7 8" key="1">
    <citation type="submission" date="2019-08" db="EMBL/GenBank/DDBJ databases">
        <title>Genomic characterization of a novel candidate phylum (ARYD3) from a high temperature, high salinity tertiary oil reservoir in north central Oklahoma, USA.</title>
        <authorList>
            <person name="Youssef N.H."/>
            <person name="Yadav A."/>
            <person name="Elshahed M.S."/>
        </authorList>
    </citation>
    <scope>NUCLEOTIDE SEQUENCE [LARGE SCALE GENOMIC DNA]</scope>
    <source>
        <strain evidence="7">ARYD1</strain>
    </source>
</reference>
<comment type="similarity">
    <text evidence="5">Belongs to the class I-like SAM-binding methyltransferase superfamily. RsmB/NOP family.</text>
</comment>
<dbReference type="Proteomes" id="UP000323337">
    <property type="component" value="Unassembled WGS sequence"/>
</dbReference>